<name>A0A4R1JAX1_9GAMM</name>
<dbReference type="Proteomes" id="UP000295565">
    <property type="component" value="Unassembled WGS sequence"/>
</dbReference>
<protein>
    <submittedName>
        <fullName evidence="2">Bax protein</fullName>
    </submittedName>
</protein>
<comment type="caution">
    <text evidence="2">The sequence shown here is derived from an EMBL/GenBank/DDBJ whole genome shotgun (WGS) entry which is preliminary data.</text>
</comment>
<keyword evidence="3" id="KW-1185">Reference proteome</keyword>
<dbReference type="RefSeq" id="WP_131913459.1">
    <property type="nucleotide sequence ID" value="NZ_OU594967.1"/>
</dbReference>
<evidence type="ECO:0000313" key="3">
    <source>
        <dbReference type="Proteomes" id="UP000295565"/>
    </source>
</evidence>
<accession>A0A4R1JAX1</accession>
<dbReference type="Pfam" id="PF01832">
    <property type="entry name" value="Glucosaminidase"/>
    <property type="match status" value="1"/>
</dbReference>
<dbReference type="SMART" id="SM00047">
    <property type="entry name" value="LYZ2"/>
    <property type="match status" value="1"/>
</dbReference>
<dbReference type="InterPro" id="IPR053195">
    <property type="entry name" value="Bax-like"/>
</dbReference>
<evidence type="ECO:0000259" key="1">
    <source>
        <dbReference type="SMART" id="SM00047"/>
    </source>
</evidence>
<reference evidence="2 3" key="1">
    <citation type="submission" date="2019-03" db="EMBL/GenBank/DDBJ databases">
        <title>Genomic Encyclopedia of Type Strains, Phase IV (KMG-IV): sequencing the most valuable type-strain genomes for metagenomic binning, comparative biology and taxonomic classification.</title>
        <authorList>
            <person name="Goeker M."/>
        </authorList>
    </citation>
    <scope>NUCLEOTIDE SEQUENCE [LARGE SCALE GENOMIC DNA]</scope>
    <source>
        <strain evidence="2 3">DSM 18577</strain>
    </source>
</reference>
<dbReference type="GO" id="GO:0004040">
    <property type="term" value="F:amidase activity"/>
    <property type="evidence" value="ECO:0007669"/>
    <property type="project" value="InterPro"/>
</dbReference>
<evidence type="ECO:0000313" key="2">
    <source>
        <dbReference type="EMBL" id="TCK47657.1"/>
    </source>
</evidence>
<dbReference type="OrthoDB" id="9788155at2"/>
<dbReference type="PANTHER" id="PTHR40572:SF1">
    <property type="entry name" value="PROTEIN BAX"/>
    <property type="match status" value="1"/>
</dbReference>
<feature type="domain" description="Mannosyl-glycoprotein endo-beta-N-acetylglucosamidase-like" evidence="1">
    <location>
        <begin position="107"/>
        <end position="243"/>
    </location>
</feature>
<dbReference type="AlphaFoldDB" id="A0A4R1JAX1"/>
<sequence>MRWLFYITTLSILVGLPGCDYRSSGNVWAMPGLSLPSSSLPKFTDGQSSSAKKQQFTEYLLPLVKNMNFVILKKRELLKKAYEQYRGKESLSRSAKNFVKRLASEYKVPIDDEGSLSDNIFKQLLLRVDAIPPNLVLAQAANESAWGTSRFARQGNNLFGQWCYQKGCGIIPNARSEDATHEVKKFTSPAQSVVAYMRNLNTNPAYSKFRSIRHNLRQQGKKVSGRAVVKGLVNYSARGMGYVDSLTSLMNTYKDNWPDAPQVETN</sequence>
<dbReference type="PANTHER" id="PTHR40572">
    <property type="entry name" value="PROTEIN BAX"/>
    <property type="match status" value="1"/>
</dbReference>
<proteinExistence type="predicted"/>
<organism evidence="2 3">
    <name type="scientific">Celerinatantimonas diazotrophica</name>
    <dbReference type="NCBI Taxonomy" id="412034"/>
    <lineage>
        <taxon>Bacteria</taxon>
        <taxon>Pseudomonadati</taxon>
        <taxon>Pseudomonadota</taxon>
        <taxon>Gammaproteobacteria</taxon>
        <taxon>Celerinatantimonadaceae</taxon>
        <taxon>Celerinatantimonas</taxon>
    </lineage>
</organism>
<dbReference type="EMBL" id="SMGD01000014">
    <property type="protein sequence ID" value="TCK47657.1"/>
    <property type="molecule type" value="Genomic_DNA"/>
</dbReference>
<dbReference type="Gene3D" id="1.10.530.10">
    <property type="match status" value="1"/>
</dbReference>
<gene>
    <name evidence="2" type="ORF">EV690_2700</name>
</gene>
<dbReference type="InterPro" id="IPR002901">
    <property type="entry name" value="MGlyc_endo_b_GlcNAc-like_dom"/>
</dbReference>